<accession>A0A4C1ZN09</accession>
<dbReference type="AlphaFoldDB" id="A0A4C1ZN09"/>
<organism evidence="1 2">
    <name type="scientific">Eumeta variegata</name>
    <name type="common">Bagworm moth</name>
    <name type="synonym">Eumeta japonica</name>
    <dbReference type="NCBI Taxonomy" id="151549"/>
    <lineage>
        <taxon>Eukaryota</taxon>
        <taxon>Metazoa</taxon>
        <taxon>Ecdysozoa</taxon>
        <taxon>Arthropoda</taxon>
        <taxon>Hexapoda</taxon>
        <taxon>Insecta</taxon>
        <taxon>Pterygota</taxon>
        <taxon>Neoptera</taxon>
        <taxon>Endopterygota</taxon>
        <taxon>Lepidoptera</taxon>
        <taxon>Glossata</taxon>
        <taxon>Ditrysia</taxon>
        <taxon>Tineoidea</taxon>
        <taxon>Psychidae</taxon>
        <taxon>Oiketicinae</taxon>
        <taxon>Eumeta</taxon>
    </lineage>
</organism>
<keyword evidence="2" id="KW-1185">Reference proteome</keyword>
<protein>
    <submittedName>
        <fullName evidence="1">Uncharacterized protein</fullName>
    </submittedName>
</protein>
<comment type="caution">
    <text evidence="1">The sequence shown here is derived from an EMBL/GenBank/DDBJ whole genome shotgun (WGS) entry which is preliminary data.</text>
</comment>
<gene>
    <name evidence="1" type="ORF">EVAR_62924_1</name>
</gene>
<name>A0A4C1ZN09_EUMVA</name>
<reference evidence="1 2" key="1">
    <citation type="journal article" date="2019" name="Commun. Biol.">
        <title>The bagworm genome reveals a unique fibroin gene that provides high tensile strength.</title>
        <authorList>
            <person name="Kono N."/>
            <person name="Nakamura H."/>
            <person name="Ohtoshi R."/>
            <person name="Tomita M."/>
            <person name="Numata K."/>
            <person name="Arakawa K."/>
        </authorList>
    </citation>
    <scope>NUCLEOTIDE SEQUENCE [LARGE SCALE GENOMIC DNA]</scope>
</reference>
<sequence>MALVLNLCSDHEMKPPLKYRIEKINFQNSLVRRIVLGYTGSLDAQRLGPWAHKVVTLKHRGRVLREHVKLSVPELFTPPPRTVVNSLQPAPVPSDRLKSEPFNMEHDRMRIYLRRITEG</sequence>
<evidence type="ECO:0000313" key="1">
    <source>
        <dbReference type="EMBL" id="GBP90271.1"/>
    </source>
</evidence>
<dbReference type="Proteomes" id="UP000299102">
    <property type="component" value="Unassembled WGS sequence"/>
</dbReference>
<proteinExistence type="predicted"/>
<evidence type="ECO:0000313" key="2">
    <source>
        <dbReference type="Proteomes" id="UP000299102"/>
    </source>
</evidence>
<dbReference type="EMBL" id="BGZK01002070">
    <property type="protein sequence ID" value="GBP90271.1"/>
    <property type="molecule type" value="Genomic_DNA"/>
</dbReference>